<feature type="chain" id="PRO_5042162489" evidence="1">
    <location>
        <begin position="21"/>
        <end position="169"/>
    </location>
</feature>
<feature type="domain" description="Cupin type-2" evidence="2">
    <location>
        <begin position="82"/>
        <end position="139"/>
    </location>
</feature>
<dbReference type="InterPro" id="IPR013096">
    <property type="entry name" value="Cupin_2"/>
</dbReference>
<name>A0AAD0XD18_9GAMM</name>
<evidence type="ECO:0000313" key="4">
    <source>
        <dbReference type="Proteomes" id="UP000279995"/>
    </source>
</evidence>
<accession>A0AAD0XD18</accession>
<dbReference type="PANTHER" id="PTHR40112:SF1">
    <property type="entry name" value="H2HPP ISOMERASE"/>
    <property type="match status" value="1"/>
</dbReference>
<dbReference type="InterPro" id="IPR052535">
    <property type="entry name" value="Bacilysin_H2HPP_isomerase"/>
</dbReference>
<evidence type="ECO:0000259" key="2">
    <source>
        <dbReference type="Pfam" id="PF07883"/>
    </source>
</evidence>
<dbReference type="CDD" id="cd02238">
    <property type="entry name" value="cupin_KdgF"/>
    <property type="match status" value="1"/>
</dbReference>
<sequence>MKINTLLLATALTSSGVWSAQSKLEQQITPAPQMGIMDSYNQHITNAPFLLNLDSQPKEQMGSYLTRQYFHGTQSTFVKWVAKKGGKVPLHKHPNEQVTWIMSGEAKVFSGGKQYLMKAGDMMVIPANVPHEFHFTQDTVDIDFFAPARQDWIDGTANYIKQKWGKLCF</sequence>
<protein>
    <submittedName>
        <fullName evidence="3">Cupin domain-containing protein</fullName>
    </submittedName>
</protein>
<dbReference type="Gene3D" id="2.60.120.10">
    <property type="entry name" value="Jelly Rolls"/>
    <property type="match status" value="1"/>
</dbReference>
<dbReference type="RefSeq" id="WP_121637636.1">
    <property type="nucleotide sequence ID" value="NZ_CP033065.1"/>
</dbReference>
<evidence type="ECO:0000313" key="3">
    <source>
        <dbReference type="EMBL" id="AYM86919.1"/>
    </source>
</evidence>
<dbReference type="InterPro" id="IPR011051">
    <property type="entry name" value="RmlC_Cupin_sf"/>
</dbReference>
<reference evidence="3 4" key="1">
    <citation type="submission" date="2018-10" db="EMBL/GenBank/DDBJ databases">
        <title>Complete Genome Sequence and Transcriptomic Profiles of a Marine Bacterium, Pseudoalteromonas agarivorans Hao 2018.</title>
        <authorList>
            <person name="Hao L."/>
        </authorList>
    </citation>
    <scope>NUCLEOTIDE SEQUENCE [LARGE SCALE GENOMIC DNA]</scope>
    <source>
        <strain evidence="3 4">Hao 2018</strain>
    </source>
</reference>
<dbReference type="SUPFAM" id="SSF51182">
    <property type="entry name" value="RmlC-like cupins"/>
    <property type="match status" value="1"/>
</dbReference>
<keyword evidence="1" id="KW-0732">Signal</keyword>
<dbReference type="InterPro" id="IPR014710">
    <property type="entry name" value="RmlC-like_jellyroll"/>
</dbReference>
<organism evidence="3 4">
    <name type="scientific">Pseudoalteromonas agarivorans</name>
    <dbReference type="NCBI Taxonomy" id="176102"/>
    <lineage>
        <taxon>Bacteria</taxon>
        <taxon>Pseudomonadati</taxon>
        <taxon>Pseudomonadota</taxon>
        <taxon>Gammaproteobacteria</taxon>
        <taxon>Alteromonadales</taxon>
        <taxon>Pseudoalteromonadaceae</taxon>
        <taxon>Pseudoalteromonas</taxon>
    </lineage>
</organism>
<feature type="signal peptide" evidence="1">
    <location>
        <begin position="1"/>
        <end position="20"/>
    </location>
</feature>
<dbReference type="Pfam" id="PF07883">
    <property type="entry name" value="Cupin_2"/>
    <property type="match status" value="1"/>
</dbReference>
<dbReference type="EMBL" id="CP033065">
    <property type="protein sequence ID" value="AYM86919.1"/>
    <property type="molecule type" value="Genomic_DNA"/>
</dbReference>
<dbReference type="Proteomes" id="UP000279995">
    <property type="component" value="Chromosome I"/>
</dbReference>
<dbReference type="AlphaFoldDB" id="A0AAD0XD18"/>
<proteinExistence type="predicted"/>
<evidence type="ECO:0000256" key="1">
    <source>
        <dbReference type="SAM" id="SignalP"/>
    </source>
</evidence>
<gene>
    <name evidence="3" type="ORF">D9T18_09490</name>
</gene>
<dbReference type="PANTHER" id="PTHR40112">
    <property type="entry name" value="H2HPP ISOMERASE"/>
    <property type="match status" value="1"/>
</dbReference>